<evidence type="ECO:0000313" key="1">
    <source>
        <dbReference type="EMBL" id="CRL08278.1"/>
    </source>
</evidence>
<dbReference type="Proteomes" id="UP000183832">
    <property type="component" value="Unassembled WGS sequence"/>
</dbReference>
<sequence length="88" mass="10304">MLVDVDNALCRLRLIDRVVERMGKSHPKIKEFLKLCDEYLVNNNKHLDITSDDEKTPKKKMKIQRSELKKLPKITIVTDENDEAHDDS</sequence>
<name>A0A1J1J9S8_9DIPT</name>
<organism evidence="1 2">
    <name type="scientific">Clunio marinus</name>
    <dbReference type="NCBI Taxonomy" id="568069"/>
    <lineage>
        <taxon>Eukaryota</taxon>
        <taxon>Metazoa</taxon>
        <taxon>Ecdysozoa</taxon>
        <taxon>Arthropoda</taxon>
        <taxon>Hexapoda</taxon>
        <taxon>Insecta</taxon>
        <taxon>Pterygota</taxon>
        <taxon>Neoptera</taxon>
        <taxon>Endopterygota</taxon>
        <taxon>Diptera</taxon>
        <taxon>Nematocera</taxon>
        <taxon>Chironomoidea</taxon>
        <taxon>Chironomidae</taxon>
        <taxon>Clunio</taxon>
    </lineage>
</organism>
<gene>
    <name evidence="1" type="ORF">CLUMA_CG021213</name>
</gene>
<protein>
    <submittedName>
        <fullName evidence="1">CLUMA_CG021213, isoform A</fullName>
    </submittedName>
</protein>
<dbReference type="OrthoDB" id="1936617at2759"/>
<dbReference type="EMBL" id="CVRI01000074">
    <property type="protein sequence ID" value="CRL08278.1"/>
    <property type="molecule type" value="Genomic_DNA"/>
</dbReference>
<keyword evidence="2" id="KW-1185">Reference proteome</keyword>
<reference evidence="1 2" key="1">
    <citation type="submission" date="2015-04" db="EMBL/GenBank/DDBJ databases">
        <authorList>
            <person name="Syromyatnikov M.Y."/>
            <person name="Popov V.N."/>
        </authorList>
    </citation>
    <scope>NUCLEOTIDE SEQUENCE [LARGE SCALE GENOMIC DNA]</scope>
</reference>
<dbReference type="AlphaFoldDB" id="A0A1J1J9S8"/>
<evidence type="ECO:0000313" key="2">
    <source>
        <dbReference type="Proteomes" id="UP000183832"/>
    </source>
</evidence>
<accession>A0A1J1J9S8</accession>
<proteinExistence type="predicted"/>